<dbReference type="Proteomes" id="UP000022447">
    <property type="component" value="Unassembled WGS sequence"/>
</dbReference>
<dbReference type="PATRIC" id="fig|1449350.3.peg.2409"/>
<dbReference type="AlphaFoldDB" id="X7EEJ7"/>
<dbReference type="OrthoDB" id="9814782at2"/>
<proteinExistence type="predicted"/>
<dbReference type="InterPro" id="IPR007375">
    <property type="entry name" value="SoxG"/>
</dbReference>
<dbReference type="RefSeq" id="WP_037262737.1">
    <property type="nucleotide sequence ID" value="NZ_JALZ01000011.1"/>
</dbReference>
<evidence type="ECO:0000313" key="2">
    <source>
        <dbReference type="Proteomes" id="UP000022447"/>
    </source>
</evidence>
<keyword evidence="2" id="KW-1185">Reference proteome</keyword>
<sequence length="190" mass="20681">MFDAATTKETTRFEGLVTVEDTGLAGMITIRGARSEIGGAMSDTVGLPVPETLRVTTDGRRSLAWMSPDELMLFCGHEEAADLAARLAEATARAHALILDMSDARTLFTLTGAEASLREVLAKLTPADMRTQAFPRGMIRRTRLAQVSGAIWWADDGSLRVMCFRSVADYVRGLLCHAAHPASWVGHFRD</sequence>
<dbReference type="eggNOG" id="COG4583">
    <property type="taxonomic scope" value="Bacteria"/>
</dbReference>
<reference evidence="1 2" key="1">
    <citation type="submission" date="2014-01" db="EMBL/GenBank/DDBJ databases">
        <title>Roseivivax halodurans JCM 10272 Genome Sequencing.</title>
        <authorList>
            <person name="Lai Q."/>
            <person name="Li G."/>
            <person name="Shao Z."/>
        </authorList>
    </citation>
    <scope>NUCLEOTIDE SEQUENCE [LARGE SCALE GENOMIC DNA]</scope>
    <source>
        <strain evidence="1 2">JCM 10272</strain>
    </source>
</reference>
<dbReference type="EMBL" id="JALZ01000011">
    <property type="protein sequence ID" value="ETX14342.1"/>
    <property type="molecule type" value="Genomic_DNA"/>
</dbReference>
<dbReference type="InterPro" id="IPR027266">
    <property type="entry name" value="TrmE/GcvT-like"/>
</dbReference>
<dbReference type="Gene3D" id="3.30.1360.120">
    <property type="entry name" value="Probable tRNA modification gtpase trme, domain 1"/>
    <property type="match status" value="1"/>
</dbReference>
<protein>
    <submittedName>
        <fullName evidence="1">Sarcosine oxidase subunit gamma</fullName>
    </submittedName>
</protein>
<dbReference type="Gene3D" id="3.30.70.1520">
    <property type="entry name" value="Heterotetrameric sarcosine oxidase"/>
    <property type="match status" value="1"/>
</dbReference>
<accession>X7EEJ7</accession>
<name>X7EEJ7_9RHOB</name>
<dbReference type="Pfam" id="PF04268">
    <property type="entry name" value="SoxG"/>
    <property type="match status" value="1"/>
</dbReference>
<comment type="caution">
    <text evidence="1">The sequence shown here is derived from an EMBL/GenBank/DDBJ whole genome shotgun (WGS) entry which is preliminary data.</text>
</comment>
<dbReference type="STRING" id="1449350.OCH239_03345"/>
<dbReference type="SUPFAM" id="SSF103025">
    <property type="entry name" value="Folate-binding domain"/>
    <property type="match status" value="1"/>
</dbReference>
<evidence type="ECO:0000313" key="1">
    <source>
        <dbReference type="EMBL" id="ETX14342.1"/>
    </source>
</evidence>
<gene>
    <name evidence="1" type="ORF">OCH239_03345</name>
</gene>
<organism evidence="1 2">
    <name type="scientific">Roseivivax halodurans JCM 10272</name>
    <dbReference type="NCBI Taxonomy" id="1449350"/>
    <lineage>
        <taxon>Bacteria</taxon>
        <taxon>Pseudomonadati</taxon>
        <taxon>Pseudomonadota</taxon>
        <taxon>Alphaproteobacteria</taxon>
        <taxon>Rhodobacterales</taxon>
        <taxon>Roseobacteraceae</taxon>
        <taxon>Roseivivax</taxon>
    </lineage>
</organism>